<protein>
    <submittedName>
        <fullName evidence="2">Uncharacterized protein</fullName>
    </submittedName>
</protein>
<name>W4NAW7_9BIFI</name>
<dbReference type="PATRIC" id="fig|1435051.3.peg.227"/>
<proteinExistence type="predicted"/>
<dbReference type="STRING" id="1435051.BMOU_0231"/>
<gene>
    <name evidence="2" type="ORF">BMOU_0231</name>
</gene>
<keyword evidence="3" id="KW-1185">Reference proteome</keyword>
<organism evidence="2 3">
    <name type="scientific">Bifidobacterium moukalabense DSM 27321</name>
    <dbReference type="NCBI Taxonomy" id="1435051"/>
    <lineage>
        <taxon>Bacteria</taxon>
        <taxon>Bacillati</taxon>
        <taxon>Actinomycetota</taxon>
        <taxon>Actinomycetes</taxon>
        <taxon>Bifidobacteriales</taxon>
        <taxon>Bifidobacteriaceae</taxon>
        <taxon>Bifidobacterium</taxon>
    </lineage>
</organism>
<reference evidence="2 3" key="1">
    <citation type="journal article" date="2014" name="Genome Announc.">
        <title>The Genome Sequence of Bifidobacterium moukalabense DSM 27321 Highlights the Close Phylogenetic Relatedness with the Bifidobacterium dentium Taxon.</title>
        <authorList>
            <person name="Lugli G.A."/>
            <person name="Duranti S."/>
            <person name="Milani C."/>
            <person name="Turroni F."/>
            <person name="Viappiani A."/>
            <person name="Mangifesta M."/>
            <person name="van Sinderen D."/>
            <person name="Ventura M."/>
        </authorList>
    </citation>
    <scope>NUCLEOTIDE SEQUENCE [LARGE SCALE GENOMIC DNA]</scope>
    <source>
        <strain evidence="2 3">DSM 27321</strain>
    </source>
</reference>
<dbReference type="Proteomes" id="UP000019155">
    <property type="component" value="Unassembled WGS sequence"/>
</dbReference>
<dbReference type="EMBL" id="AZMV01000001">
    <property type="protein sequence ID" value="ETY72217.1"/>
    <property type="molecule type" value="Genomic_DNA"/>
</dbReference>
<sequence>MANGKHPIDITPQEPAIEIDDDAAAVGATPPETPEPAGEDIPEEFPPAGHRWETFETARPDGVRVSVTRDIDTGVQRVHPVEG</sequence>
<dbReference type="RefSeq" id="WP_034873949.1">
    <property type="nucleotide sequence ID" value="NZ_AZMV01000001.1"/>
</dbReference>
<evidence type="ECO:0000313" key="2">
    <source>
        <dbReference type="EMBL" id="ETY72217.1"/>
    </source>
</evidence>
<dbReference type="AlphaFoldDB" id="W4NAW7"/>
<evidence type="ECO:0000256" key="1">
    <source>
        <dbReference type="SAM" id="MobiDB-lite"/>
    </source>
</evidence>
<dbReference type="OrthoDB" id="9989689at2"/>
<dbReference type="GeneID" id="97502555"/>
<comment type="caution">
    <text evidence="2">The sequence shown here is derived from an EMBL/GenBank/DDBJ whole genome shotgun (WGS) entry which is preliminary data.</text>
</comment>
<feature type="region of interest" description="Disordered" evidence="1">
    <location>
        <begin position="1"/>
        <end position="47"/>
    </location>
</feature>
<evidence type="ECO:0000313" key="3">
    <source>
        <dbReference type="Proteomes" id="UP000019155"/>
    </source>
</evidence>
<accession>W4NAW7</accession>